<accession>S4GUU0</accession>
<comment type="caution">
    <text evidence="2">The sequence shown here is derived from an EMBL/GenBank/DDBJ whole genome shotgun (WGS) entry which is preliminary data.</text>
</comment>
<sequence>MLKFANLFWLNQLVSSTYLLCAFDYIYMIIVGVIQVTFWCWI</sequence>
<gene>
    <name evidence="2" type="ORF">HMPREF1581_01204</name>
</gene>
<evidence type="ECO:0000256" key="1">
    <source>
        <dbReference type="SAM" id="Phobius"/>
    </source>
</evidence>
<protein>
    <submittedName>
        <fullName evidence="2">Uncharacterized protein</fullName>
    </submittedName>
</protein>
<dbReference type="EMBL" id="ATJJ01000103">
    <property type="protein sequence ID" value="EPI45894.1"/>
    <property type="molecule type" value="Genomic_DNA"/>
</dbReference>
<dbReference type="Proteomes" id="UP000014521">
    <property type="component" value="Unassembled WGS sequence"/>
</dbReference>
<keyword evidence="1" id="KW-1133">Transmembrane helix</keyword>
<evidence type="ECO:0000313" key="2">
    <source>
        <dbReference type="EMBL" id="EPI45894.1"/>
    </source>
</evidence>
<organism evidence="2 3">
    <name type="scientific">Gardnerella vaginalis JCP8108</name>
    <dbReference type="NCBI Taxonomy" id="1261066"/>
    <lineage>
        <taxon>Bacteria</taxon>
        <taxon>Bacillati</taxon>
        <taxon>Actinomycetota</taxon>
        <taxon>Actinomycetes</taxon>
        <taxon>Bifidobacteriales</taxon>
        <taxon>Bifidobacteriaceae</taxon>
        <taxon>Gardnerella</taxon>
    </lineage>
</organism>
<evidence type="ECO:0000313" key="3">
    <source>
        <dbReference type="Proteomes" id="UP000014521"/>
    </source>
</evidence>
<keyword evidence="1" id="KW-0812">Transmembrane</keyword>
<dbReference type="HOGENOM" id="CLU_3252075_0_0_11"/>
<proteinExistence type="predicted"/>
<keyword evidence="1" id="KW-0472">Membrane</keyword>
<reference evidence="2 3" key="1">
    <citation type="submission" date="2013-06" db="EMBL/GenBank/DDBJ databases">
        <authorList>
            <person name="Weinstock G."/>
            <person name="Sodergren E."/>
            <person name="Lobos E.A."/>
            <person name="Fulton L."/>
            <person name="Fulton R."/>
            <person name="Courtney L."/>
            <person name="Fronick C."/>
            <person name="O'Laughlin M."/>
            <person name="Godfrey J."/>
            <person name="Wilson R.M."/>
            <person name="Miner T."/>
            <person name="Farmer C."/>
            <person name="Delehaunty K."/>
            <person name="Cordes M."/>
            <person name="Minx P."/>
            <person name="Tomlinson C."/>
            <person name="Chen J."/>
            <person name="Wollam A."/>
            <person name="Pepin K.H."/>
            <person name="Bhonagiri V."/>
            <person name="Zhang X."/>
            <person name="Warren W."/>
            <person name="Mitreva M."/>
            <person name="Mardis E.R."/>
            <person name="Wilson R.K."/>
        </authorList>
    </citation>
    <scope>NUCLEOTIDE SEQUENCE [LARGE SCALE GENOMIC DNA]</scope>
    <source>
        <strain evidence="2 3">JCP8108</strain>
    </source>
</reference>
<dbReference type="AlphaFoldDB" id="S4GUU0"/>
<name>S4GUU0_GARVA</name>
<feature type="transmembrane region" description="Helical" evidence="1">
    <location>
        <begin position="17"/>
        <end position="41"/>
    </location>
</feature>